<keyword evidence="4 12" id="KW-0863">Zinc-finger</keyword>
<dbReference type="AlphaFoldDB" id="A0A2S2PEM2"/>
<reference evidence="15" key="1">
    <citation type="submission" date="2018-04" db="EMBL/GenBank/DDBJ databases">
        <title>Transcriptome of Schizaphis graminum biotype I.</title>
        <authorList>
            <person name="Scully E.D."/>
            <person name="Geib S.M."/>
            <person name="Palmer N.A."/>
            <person name="Koch K."/>
            <person name="Bradshaw J."/>
            <person name="Heng-Moss T."/>
            <person name="Sarath G."/>
        </authorList>
    </citation>
    <scope>NUCLEOTIDE SEQUENCE</scope>
</reference>
<evidence type="ECO:0000256" key="1">
    <source>
        <dbReference type="ARBA" id="ARBA00004642"/>
    </source>
</evidence>
<evidence type="ECO:0000256" key="12">
    <source>
        <dbReference type="PROSITE-ProRule" id="PRU00309"/>
    </source>
</evidence>
<evidence type="ECO:0000256" key="5">
    <source>
        <dbReference type="ARBA" id="ARBA00022833"/>
    </source>
</evidence>
<keyword evidence="5" id="KW-0862">Zinc</keyword>
<comment type="subcellular location">
    <subcellularLocation>
        <location evidence="1">Nucleus</location>
        <location evidence="1">Nucleoplasm</location>
    </subcellularLocation>
</comment>
<dbReference type="SUPFAM" id="SSF57716">
    <property type="entry name" value="Glucocorticoid receptor-like (DNA-binding domain)"/>
    <property type="match status" value="1"/>
</dbReference>
<dbReference type="SMART" id="SM00692">
    <property type="entry name" value="DM3"/>
    <property type="match status" value="1"/>
</dbReference>
<dbReference type="PANTHER" id="PTHR46600:SF1">
    <property type="entry name" value="THAP DOMAIN-CONTAINING PROTEIN 1"/>
    <property type="match status" value="1"/>
</dbReference>
<feature type="domain" description="THAP-type" evidence="14">
    <location>
        <begin position="1"/>
        <end position="83"/>
    </location>
</feature>
<evidence type="ECO:0000256" key="9">
    <source>
        <dbReference type="ARBA" id="ARBA00023163"/>
    </source>
</evidence>
<sequence length="171" mass="19798">MVNFCSAFNCSSASDVKNELIFHKFPLNDSERLKKWIHAVRRTNFKPSCNSFLCSLHFVKNDYNEAVVSGKLVLKKCAVPTIFEFPDHLMPKVKERRILQRSVEIQDEIEPVQSSANASDGTKSMFVDVGVQTKLTGEELDKTIKDLRREKKILQQKLLRRNNRENVRMKI</sequence>
<accession>A0A2S2PEM2</accession>
<evidence type="ECO:0000313" key="15">
    <source>
        <dbReference type="EMBL" id="MBY27648.1"/>
    </source>
</evidence>
<keyword evidence="10" id="KW-0539">Nucleus</keyword>
<evidence type="ECO:0000256" key="6">
    <source>
        <dbReference type="ARBA" id="ARBA00023015"/>
    </source>
</evidence>
<organism evidence="15">
    <name type="scientific">Schizaphis graminum</name>
    <name type="common">Green bug aphid</name>
    <dbReference type="NCBI Taxonomy" id="13262"/>
    <lineage>
        <taxon>Eukaryota</taxon>
        <taxon>Metazoa</taxon>
        <taxon>Ecdysozoa</taxon>
        <taxon>Arthropoda</taxon>
        <taxon>Hexapoda</taxon>
        <taxon>Insecta</taxon>
        <taxon>Pterygota</taxon>
        <taxon>Neoptera</taxon>
        <taxon>Paraneoptera</taxon>
        <taxon>Hemiptera</taxon>
        <taxon>Sternorrhyncha</taxon>
        <taxon>Aphidomorpha</taxon>
        <taxon>Aphidoidea</taxon>
        <taxon>Aphididae</taxon>
        <taxon>Aphidini</taxon>
        <taxon>Schizaphis</taxon>
    </lineage>
</organism>
<evidence type="ECO:0000256" key="2">
    <source>
        <dbReference type="ARBA" id="ARBA00006177"/>
    </source>
</evidence>
<name>A0A2S2PEM2_SCHGA</name>
<evidence type="ECO:0000256" key="11">
    <source>
        <dbReference type="ARBA" id="ARBA00023306"/>
    </source>
</evidence>
<keyword evidence="11" id="KW-0131">Cell cycle</keyword>
<keyword evidence="8 12" id="KW-0238">DNA-binding</keyword>
<keyword evidence="6" id="KW-0805">Transcription regulation</keyword>
<dbReference type="GO" id="GO:0008270">
    <property type="term" value="F:zinc ion binding"/>
    <property type="evidence" value="ECO:0007669"/>
    <property type="project" value="UniProtKB-KW"/>
</dbReference>
<evidence type="ECO:0000256" key="13">
    <source>
        <dbReference type="SAM" id="Coils"/>
    </source>
</evidence>
<dbReference type="SMART" id="SM00980">
    <property type="entry name" value="THAP"/>
    <property type="match status" value="1"/>
</dbReference>
<dbReference type="GO" id="GO:0043565">
    <property type="term" value="F:sequence-specific DNA binding"/>
    <property type="evidence" value="ECO:0007669"/>
    <property type="project" value="InterPro"/>
</dbReference>
<proteinExistence type="inferred from homology"/>
<dbReference type="PROSITE" id="PS50950">
    <property type="entry name" value="ZF_THAP"/>
    <property type="match status" value="1"/>
</dbReference>
<dbReference type="InterPro" id="IPR038441">
    <property type="entry name" value="THAP_Znf_sf"/>
</dbReference>
<dbReference type="Pfam" id="PF05485">
    <property type="entry name" value="THAP"/>
    <property type="match status" value="1"/>
</dbReference>
<protein>
    <submittedName>
        <fullName evidence="15">THAP domain-containing protein 4</fullName>
    </submittedName>
</protein>
<evidence type="ECO:0000256" key="10">
    <source>
        <dbReference type="ARBA" id="ARBA00023242"/>
    </source>
</evidence>
<comment type="similarity">
    <text evidence="2">Belongs to the THAP1 family.</text>
</comment>
<dbReference type="Gene3D" id="6.20.210.20">
    <property type="entry name" value="THAP domain"/>
    <property type="match status" value="1"/>
</dbReference>
<keyword evidence="3" id="KW-0479">Metal-binding</keyword>
<dbReference type="InterPro" id="IPR026516">
    <property type="entry name" value="THAP1/10"/>
</dbReference>
<evidence type="ECO:0000256" key="8">
    <source>
        <dbReference type="ARBA" id="ARBA00023125"/>
    </source>
</evidence>
<keyword evidence="9" id="KW-0804">Transcription</keyword>
<dbReference type="PANTHER" id="PTHR46600">
    <property type="entry name" value="THAP DOMAIN-CONTAINING"/>
    <property type="match status" value="1"/>
</dbReference>
<dbReference type="EMBL" id="GGMR01015029">
    <property type="protein sequence ID" value="MBY27648.1"/>
    <property type="molecule type" value="Transcribed_RNA"/>
</dbReference>
<dbReference type="InterPro" id="IPR006612">
    <property type="entry name" value="THAP_Znf"/>
</dbReference>
<dbReference type="GO" id="GO:0005654">
    <property type="term" value="C:nucleoplasm"/>
    <property type="evidence" value="ECO:0007669"/>
    <property type="project" value="UniProtKB-SubCell"/>
</dbReference>
<evidence type="ECO:0000256" key="3">
    <source>
        <dbReference type="ARBA" id="ARBA00022723"/>
    </source>
</evidence>
<keyword evidence="7 13" id="KW-0175">Coiled coil</keyword>
<feature type="coiled-coil region" evidence="13">
    <location>
        <begin position="137"/>
        <end position="164"/>
    </location>
</feature>
<evidence type="ECO:0000256" key="7">
    <source>
        <dbReference type="ARBA" id="ARBA00023054"/>
    </source>
</evidence>
<gene>
    <name evidence="15" type="primary">Thap4_1</name>
    <name evidence="15" type="ORF">g.37016</name>
</gene>
<evidence type="ECO:0000259" key="14">
    <source>
        <dbReference type="PROSITE" id="PS50950"/>
    </source>
</evidence>
<evidence type="ECO:0000256" key="4">
    <source>
        <dbReference type="ARBA" id="ARBA00022771"/>
    </source>
</evidence>